<sequence>MAQWVSVHACKTLSQHGQHSISRYIESKSKFQTAKSWVESNPPTESEVWVRWLYHVIRMPIERSLQTSSNKHRPTLEATRLVIAVETD</sequence>
<dbReference type="EMBL" id="BLXT01005798">
    <property type="protein sequence ID" value="GFO26265.1"/>
    <property type="molecule type" value="Genomic_DNA"/>
</dbReference>
<dbReference type="Proteomes" id="UP000735302">
    <property type="component" value="Unassembled WGS sequence"/>
</dbReference>
<protein>
    <submittedName>
        <fullName evidence="1">Uncharacterized protein</fullName>
    </submittedName>
</protein>
<comment type="caution">
    <text evidence="1">The sequence shown here is derived from an EMBL/GenBank/DDBJ whole genome shotgun (WGS) entry which is preliminary data.</text>
</comment>
<evidence type="ECO:0000313" key="1">
    <source>
        <dbReference type="EMBL" id="GFO26265.1"/>
    </source>
</evidence>
<dbReference type="AlphaFoldDB" id="A0AAV4C4G1"/>
<proteinExistence type="predicted"/>
<name>A0AAV4C4G1_9GAST</name>
<gene>
    <name evidence="1" type="ORF">PoB_005277000</name>
</gene>
<accession>A0AAV4C4G1</accession>
<keyword evidence="2" id="KW-1185">Reference proteome</keyword>
<evidence type="ECO:0000313" key="2">
    <source>
        <dbReference type="Proteomes" id="UP000735302"/>
    </source>
</evidence>
<reference evidence="1 2" key="1">
    <citation type="journal article" date="2021" name="Elife">
        <title>Chloroplast acquisition without the gene transfer in kleptoplastic sea slugs, Plakobranchus ocellatus.</title>
        <authorList>
            <person name="Maeda T."/>
            <person name="Takahashi S."/>
            <person name="Yoshida T."/>
            <person name="Shimamura S."/>
            <person name="Takaki Y."/>
            <person name="Nagai Y."/>
            <person name="Toyoda A."/>
            <person name="Suzuki Y."/>
            <person name="Arimoto A."/>
            <person name="Ishii H."/>
            <person name="Satoh N."/>
            <person name="Nishiyama T."/>
            <person name="Hasebe M."/>
            <person name="Maruyama T."/>
            <person name="Minagawa J."/>
            <person name="Obokata J."/>
            <person name="Shigenobu S."/>
        </authorList>
    </citation>
    <scope>NUCLEOTIDE SEQUENCE [LARGE SCALE GENOMIC DNA]</scope>
</reference>
<organism evidence="1 2">
    <name type="scientific">Plakobranchus ocellatus</name>
    <dbReference type="NCBI Taxonomy" id="259542"/>
    <lineage>
        <taxon>Eukaryota</taxon>
        <taxon>Metazoa</taxon>
        <taxon>Spiralia</taxon>
        <taxon>Lophotrochozoa</taxon>
        <taxon>Mollusca</taxon>
        <taxon>Gastropoda</taxon>
        <taxon>Heterobranchia</taxon>
        <taxon>Euthyneura</taxon>
        <taxon>Panpulmonata</taxon>
        <taxon>Sacoglossa</taxon>
        <taxon>Placobranchoidea</taxon>
        <taxon>Plakobranchidae</taxon>
        <taxon>Plakobranchus</taxon>
    </lineage>
</organism>